<dbReference type="EMBL" id="JACHGF010000003">
    <property type="protein sequence ID" value="MBB5284234.1"/>
    <property type="molecule type" value="Genomic_DNA"/>
</dbReference>
<keyword evidence="4" id="KW-1185">Reference proteome</keyword>
<accession>A0A840TLE0</accession>
<feature type="coiled-coil region" evidence="1">
    <location>
        <begin position="426"/>
        <end position="460"/>
    </location>
</feature>
<evidence type="ECO:0000313" key="4">
    <source>
        <dbReference type="Proteomes" id="UP000557307"/>
    </source>
</evidence>
<sequence>MKKNSTILAMLLLAGLSSQAQNQITTPSGQPLTIGNNGVKLSNLNSGTATAPSNGKVLSVDANGLLFLAPDQSGAPSQWNTAGSNINYLLGNVGIGTATPLQRLHVNGDINLSTGSGLRINNVPFLSAKGTRNIVIGTSAGYSINTAADNVFLGANAGYTTSEGTGNSFFGTFAGYHNIGSGNTFFGANTGLNNTTGIRNVFLGNGSGIINTIGNENTAIGNGANFGTNNLTRATAIGAFSTVNCSSCIVLGDPSAKVGIGINTPLEKLHISGGTIRINFANIPVASGTLYNLYTDADGRIVRASTSNAREAVTEDVKENWIYQKNDIFNTNSGNVIIGNSINNTPKGYKLFVSDGILTEKVKVAIKNTSDWSDFVFNKDYNLLPLNKVEQYIKKNKHLPGVPSAKEVTETGIDLAKMDAILLQKIEELTLHLIEISKQNEKINQENRDLMSRVKVLESSSKN</sequence>
<keyword evidence="2" id="KW-0732">Signal</keyword>
<feature type="signal peptide" evidence="2">
    <location>
        <begin position="1"/>
        <end position="20"/>
    </location>
</feature>
<reference evidence="3 4" key="1">
    <citation type="submission" date="2020-08" db="EMBL/GenBank/DDBJ databases">
        <title>Genomic Encyclopedia of Type Strains, Phase IV (KMG-IV): sequencing the most valuable type-strain genomes for metagenomic binning, comparative biology and taxonomic classification.</title>
        <authorList>
            <person name="Goeker M."/>
        </authorList>
    </citation>
    <scope>NUCLEOTIDE SEQUENCE [LARGE SCALE GENOMIC DNA]</scope>
    <source>
        <strain evidence="3 4">DSM 105074</strain>
    </source>
</reference>
<comment type="caution">
    <text evidence="3">The sequence shown here is derived from an EMBL/GenBank/DDBJ whole genome shotgun (WGS) entry which is preliminary data.</text>
</comment>
<organism evidence="3 4">
    <name type="scientific">Rhabdobacter roseus</name>
    <dbReference type="NCBI Taxonomy" id="1655419"/>
    <lineage>
        <taxon>Bacteria</taxon>
        <taxon>Pseudomonadati</taxon>
        <taxon>Bacteroidota</taxon>
        <taxon>Cytophagia</taxon>
        <taxon>Cytophagales</taxon>
        <taxon>Cytophagaceae</taxon>
        <taxon>Rhabdobacter</taxon>
    </lineage>
</organism>
<protein>
    <submittedName>
        <fullName evidence="3">Uncharacterized protein</fullName>
    </submittedName>
</protein>
<evidence type="ECO:0000313" key="3">
    <source>
        <dbReference type="EMBL" id="MBB5284234.1"/>
    </source>
</evidence>
<feature type="chain" id="PRO_5032804000" evidence="2">
    <location>
        <begin position="21"/>
        <end position="463"/>
    </location>
</feature>
<evidence type="ECO:0000256" key="2">
    <source>
        <dbReference type="SAM" id="SignalP"/>
    </source>
</evidence>
<proteinExistence type="predicted"/>
<evidence type="ECO:0000256" key="1">
    <source>
        <dbReference type="SAM" id="Coils"/>
    </source>
</evidence>
<gene>
    <name evidence="3" type="ORF">HNQ92_002377</name>
</gene>
<keyword evidence="1" id="KW-0175">Coiled coil</keyword>
<dbReference type="AlphaFoldDB" id="A0A840TLE0"/>
<dbReference type="Proteomes" id="UP000557307">
    <property type="component" value="Unassembled WGS sequence"/>
</dbReference>
<name>A0A840TLE0_9BACT</name>
<dbReference type="RefSeq" id="WP_184174188.1">
    <property type="nucleotide sequence ID" value="NZ_JACHGF010000003.1"/>
</dbReference>